<dbReference type="InterPro" id="IPR027417">
    <property type="entry name" value="P-loop_NTPase"/>
</dbReference>
<dbReference type="AlphaFoldDB" id="A0A6L4WZH5"/>
<dbReference type="GO" id="GO:0043190">
    <property type="term" value="C:ATP-binding cassette (ABC) transporter complex"/>
    <property type="evidence" value="ECO:0007669"/>
    <property type="project" value="TreeGrafter"/>
</dbReference>
<name>A0A6L4WZH5_9BIFI</name>
<dbReference type="PROSITE" id="PS50893">
    <property type="entry name" value="ABC_TRANSPORTER_2"/>
    <property type="match status" value="1"/>
</dbReference>
<dbReference type="Proteomes" id="UP000482084">
    <property type="component" value="Unassembled WGS sequence"/>
</dbReference>
<gene>
    <name evidence="6" type="ORF">DSM100688_1374</name>
    <name evidence="7" type="ORF">GFD24_10390</name>
</gene>
<sequence length="277" mass="30006">MGLFDALFGGRAAADRPSSMTFVMDGAGHRYEDGNVGLLPTTLTIGPDTRRVAVIGLNGSGKTTLLKLLDGALTASAGTVAVMSHRDGGTANDDEVLNPAVKRDLKRIEDLVGRVRREEIPNSYYQAADIREAIDQPLKKHKVPESERQQIIGDLFAHFDLTSVAREPASALDSEKRHLLAIASALSFSPAAIVADEPTKGLDEIGSAHVARALFSYDRQVVFATHDVDLIQRPEYAIDRTLVLDDHQLVFDGSPADAAAFYADLIRRKYEAAKAAR</sequence>
<dbReference type="Pfam" id="PF00005">
    <property type="entry name" value="ABC_tran"/>
    <property type="match status" value="1"/>
</dbReference>
<keyword evidence="9" id="KW-1185">Reference proteome</keyword>
<proteinExistence type="inferred from homology"/>
<dbReference type="GO" id="GO:0042626">
    <property type="term" value="F:ATPase-coupled transmembrane transporter activity"/>
    <property type="evidence" value="ECO:0007669"/>
    <property type="project" value="TreeGrafter"/>
</dbReference>
<dbReference type="SUPFAM" id="SSF52540">
    <property type="entry name" value="P-loop containing nucleoside triphosphate hydrolases"/>
    <property type="match status" value="1"/>
</dbReference>
<dbReference type="GO" id="GO:0005524">
    <property type="term" value="F:ATP binding"/>
    <property type="evidence" value="ECO:0007669"/>
    <property type="project" value="UniProtKB-KW"/>
</dbReference>
<dbReference type="PANTHER" id="PTHR43553">
    <property type="entry name" value="HEAVY METAL TRANSPORTER"/>
    <property type="match status" value="1"/>
</dbReference>
<dbReference type="Proteomes" id="UP000469943">
    <property type="component" value="Unassembled WGS sequence"/>
</dbReference>
<organism evidence="6 9">
    <name type="scientific">Bifidobacterium ramosum</name>
    <dbReference type="NCBI Taxonomy" id="1798158"/>
    <lineage>
        <taxon>Bacteria</taxon>
        <taxon>Bacillati</taxon>
        <taxon>Actinomycetota</taxon>
        <taxon>Actinomycetes</taxon>
        <taxon>Bifidobacteriales</taxon>
        <taxon>Bifidobacteriaceae</taxon>
        <taxon>Bifidobacterium</taxon>
    </lineage>
</organism>
<evidence type="ECO:0000313" key="8">
    <source>
        <dbReference type="Proteomes" id="UP000469943"/>
    </source>
</evidence>
<dbReference type="Gene3D" id="3.40.50.300">
    <property type="entry name" value="P-loop containing nucleotide triphosphate hydrolases"/>
    <property type="match status" value="1"/>
</dbReference>
<keyword evidence="4 6" id="KW-0067">ATP-binding</keyword>
<keyword evidence="3" id="KW-0547">Nucleotide-binding</keyword>
<feature type="domain" description="ABC transporter" evidence="5">
    <location>
        <begin position="15"/>
        <end position="271"/>
    </location>
</feature>
<reference evidence="6 9" key="2">
    <citation type="submission" date="2019-10" db="EMBL/GenBank/DDBJ databases">
        <title>Characterization of the phylogenetic diversity of two novel species belonging to the genus Bifidobacterium: Bifidobacterium cebidarum sp. nov. and Bifidobacterium leontopitheci sp. nov.</title>
        <authorList>
            <person name="Lugli G.A."/>
            <person name="Duranti S."/>
            <person name="Milani C."/>
            <person name="Turroni F."/>
            <person name="Ventura M."/>
        </authorList>
    </citation>
    <scope>NUCLEOTIDE SEQUENCE [LARGE SCALE GENOMIC DNA]</scope>
    <source>
        <strain evidence="6 9">DSM 100688</strain>
    </source>
</reference>
<evidence type="ECO:0000256" key="2">
    <source>
        <dbReference type="ARBA" id="ARBA00022448"/>
    </source>
</evidence>
<reference evidence="7 8" key="1">
    <citation type="submission" date="2019-10" db="EMBL/GenBank/DDBJ databases">
        <title>Bifidobacterium from non-human primates.</title>
        <authorList>
            <person name="Modesto M."/>
        </authorList>
    </citation>
    <scope>NUCLEOTIDE SEQUENCE [LARGE SCALE GENOMIC DNA]</scope>
    <source>
        <strain evidence="7 8">TREM</strain>
    </source>
</reference>
<dbReference type="EMBL" id="WBSM01000007">
    <property type="protein sequence ID" value="KAB8287588.1"/>
    <property type="molecule type" value="Genomic_DNA"/>
</dbReference>
<dbReference type="EMBL" id="WHZX01000011">
    <property type="protein sequence ID" value="NEG72602.1"/>
    <property type="molecule type" value="Genomic_DNA"/>
</dbReference>
<evidence type="ECO:0000256" key="3">
    <source>
        <dbReference type="ARBA" id="ARBA00022741"/>
    </source>
</evidence>
<dbReference type="PANTHER" id="PTHR43553:SF24">
    <property type="entry name" value="ENERGY-COUPLING FACTOR TRANSPORTER ATP-BINDING PROTEIN ECFA1"/>
    <property type="match status" value="1"/>
</dbReference>
<protein>
    <submittedName>
        <fullName evidence="6">ABC transporter ATP-binding protein</fullName>
    </submittedName>
    <submittedName>
        <fullName evidence="7">ATP-binding cassette domain-containing protein</fullName>
    </submittedName>
</protein>
<accession>A0A6L4WZH5</accession>
<evidence type="ECO:0000313" key="9">
    <source>
        <dbReference type="Proteomes" id="UP000482084"/>
    </source>
</evidence>
<comment type="caution">
    <text evidence="6">The sequence shown here is derived from an EMBL/GenBank/DDBJ whole genome shotgun (WGS) entry which is preliminary data.</text>
</comment>
<evidence type="ECO:0000256" key="4">
    <source>
        <dbReference type="ARBA" id="ARBA00022840"/>
    </source>
</evidence>
<dbReference type="RefSeq" id="WP_152358455.1">
    <property type="nucleotide sequence ID" value="NZ_WBSM01000007.1"/>
</dbReference>
<dbReference type="OrthoDB" id="9806471at2"/>
<evidence type="ECO:0000256" key="1">
    <source>
        <dbReference type="ARBA" id="ARBA00005417"/>
    </source>
</evidence>
<keyword evidence="2" id="KW-0813">Transport</keyword>
<dbReference type="SMART" id="SM00382">
    <property type="entry name" value="AAA"/>
    <property type="match status" value="1"/>
</dbReference>
<evidence type="ECO:0000313" key="7">
    <source>
        <dbReference type="EMBL" id="NEG72602.1"/>
    </source>
</evidence>
<dbReference type="InterPro" id="IPR050095">
    <property type="entry name" value="ECF_ABC_transporter_ATP-bd"/>
</dbReference>
<dbReference type="GO" id="GO:0016887">
    <property type="term" value="F:ATP hydrolysis activity"/>
    <property type="evidence" value="ECO:0007669"/>
    <property type="project" value="InterPro"/>
</dbReference>
<dbReference type="InterPro" id="IPR003593">
    <property type="entry name" value="AAA+_ATPase"/>
</dbReference>
<dbReference type="InterPro" id="IPR003439">
    <property type="entry name" value="ABC_transporter-like_ATP-bd"/>
</dbReference>
<evidence type="ECO:0000313" key="6">
    <source>
        <dbReference type="EMBL" id="KAB8287588.1"/>
    </source>
</evidence>
<comment type="similarity">
    <text evidence="1">Belongs to the ABC transporter superfamily.</text>
</comment>
<evidence type="ECO:0000259" key="5">
    <source>
        <dbReference type="PROSITE" id="PS50893"/>
    </source>
</evidence>